<evidence type="ECO:0000256" key="2">
    <source>
        <dbReference type="SAM" id="Phobius"/>
    </source>
</evidence>
<evidence type="ECO:0000259" key="3">
    <source>
        <dbReference type="Pfam" id="PF03109"/>
    </source>
</evidence>
<dbReference type="RefSeq" id="WP_064027498.1">
    <property type="nucleotide sequence ID" value="NZ_LUUL01000078.1"/>
</dbReference>
<evidence type="ECO:0000313" key="4">
    <source>
        <dbReference type="EMBL" id="OAI25792.1"/>
    </source>
</evidence>
<sequence>MIYETLKVARDLGRIHDISSILIRYGFGDVVRRLGIANVVEKAGHILNWNEIEDLTSLAPPVRVRRALEDMGPTFIKLGQILATRADLFPPEWIIEFKRLQDQVQTVPYEKIVAQIQEDLGGIPEEIFAEFYTQPLAAASISQVYKARLQDGSPVIVKIRRPGVRAIVEADLRLLTQLAEIAEHEINVLQHYRPKEIVHQFTLSMRRELDLATECRNAERVAKSFTNYPNIIIPKVYWQWTCERINVQEFIEGIPGHQIDKLDQAGFDRKLLAKRGSEAILKMILEDGFFHADPHPGNCFYLDGNRIAFIDFGMVGRLSEDRRDQVIGLLKGLVDQETQRVINILLKWSENTPVQNKESLILDIDEFIDLYHDIPLNELNITTLLDNLTTILREHQLNLPPDLTLLLKAFVTLEGFGRQLDPEFNLVEDLSPHLQAIFAARYSPDALLKWGKNNLFNLFELFKDLPKDLQQFIDALKRNALGIKIDFNEPVWLRKELDRVVNRLSISLVTSALIVGSSIVTTVEGGSSSLFGLMGFVGSVLGGIWLILSIWHSE</sequence>
<keyword evidence="2" id="KW-0472">Membrane</keyword>
<reference evidence="4 5" key="1">
    <citation type="submission" date="2016-03" db="EMBL/GenBank/DDBJ databases">
        <authorList>
            <person name="Heylen K."/>
            <person name="De Vos P."/>
            <person name="Vekeman B."/>
        </authorList>
    </citation>
    <scope>NUCLEOTIDE SEQUENCE [LARGE SCALE GENOMIC DNA]</scope>
    <source>
        <strain evidence="4 5">R-49807</strain>
    </source>
</reference>
<dbReference type="PANTHER" id="PTHR10566:SF113">
    <property type="entry name" value="PROTEIN ACTIVITY OF BC1 COMPLEX KINASE 7, CHLOROPLASTIC"/>
    <property type="match status" value="1"/>
</dbReference>
<keyword evidence="2" id="KW-0812">Transmembrane</keyword>
<dbReference type="PANTHER" id="PTHR10566">
    <property type="entry name" value="CHAPERONE-ACTIVITY OF BC1 COMPLEX CABC1 -RELATED"/>
    <property type="match status" value="1"/>
</dbReference>
<keyword evidence="2" id="KW-1133">Transmembrane helix</keyword>
<keyword evidence="4" id="KW-0830">Ubiquinone</keyword>
<organism evidence="4 5">
    <name type="scientific">Methylomonas koyamae</name>
    <dbReference type="NCBI Taxonomy" id="702114"/>
    <lineage>
        <taxon>Bacteria</taxon>
        <taxon>Pseudomonadati</taxon>
        <taxon>Pseudomonadota</taxon>
        <taxon>Gammaproteobacteria</taxon>
        <taxon>Methylococcales</taxon>
        <taxon>Methylococcaceae</taxon>
        <taxon>Methylomonas</taxon>
    </lineage>
</organism>
<dbReference type="InterPro" id="IPR011009">
    <property type="entry name" value="Kinase-like_dom_sf"/>
</dbReference>
<feature type="transmembrane region" description="Helical" evidence="2">
    <location>
        <begin position="529"/>
        <end position="551"/>
    </location>
</feature>
<dbReference type="InterPro" id="IPR004147">
    <property type="entry name" value="ABC1_dom"/>
</dbReference>
<proteinExistence type="inferred from homology"/>
<dbReference type="CDD" id="cd05121">
    <property type="entry name" value="ABC1_ADCK3-like"/>
    <property type="match status" value="1"/>
</dbReference>
<dbReference type="SUPFAM" id="SSF56112">
    <property type="entry name" value="Protein kinase-like (PK-like)"/>
    <property type="match status" value="1"/>
</dbReference>
<feature type="transmembrane region" description="Helical" evidence="2">
    <location>
        <begin position="504"/>
        <end position="523"/>
    </location>
</feature>
<comment type="caution">
    <text evidence="4">The sequence shown here is derived from an EMBL/GenBank/DDBJ whole genome shotgun (WGS) entry which is preliminary data.</text>
</comment>
<dbReference type="Pfam" id="PF03109">
    <property type="entry name" value="ABC1"/>
    <property type="match status" value="1"/>
</dbReference>
<dbReference type="AlphaFoldDB" id="A0AA91I538"/>
<accession>A0AA91I538</accession>
<dbReference type="InterPro" id="IPR050154">
    <property type="entry name" value="UbiB_kinase"/>
</dbReference>
<name>A0AA91I538_9GAMM</name>
<evidence type="ECO:0000313" key="5">
    <source>
        <dbReference type="Proteomes" id="UP000077734"/>
    </source>
</evidence>
<dbReference type="Proteomes" id="UP000077734">
    <property type="component" value="Unassembled WGS sequence"/>
</dbReference>
<gene>
    <name evidence="4" type="ORF">A1356_12950</name>
</gene>
<comment type="similarity">
    <text evidence="1">Belongs to the protein kinase superfamily. ADCK protein kinase family.</text>
</comment>
<protein>
    <submittedName>
        <fullName evidence="4">Ubiquinone biosynthesis protein UbiB</fullName>
    </submittedName>
</protein>
<dbReference type="EMBL" id="LUUL01000078">
    <property type="protein sequence ID" value="OAI25792.1"/>
    <property type="molecule type" value="Genomic_DNA"/>
</dbReference>
<evidence type="ECO:0000256" key="1">
    <source>
        <dbReference type="ARBA" id="ARBA00009670"/>
    </source>
</evidence>
<feature type="domain" description="ABC1 atypical kinase-like" evidence="3">
    <location>
        <begin position="99"/>
        <end position="344"/>
    </location>
</feature>
<keyword evidence="5" id="KW-1185">Reference proteome</keyword>